<dbReference type="RefSeq" id="WP_113863476.1">
    <property type="nucleotide sequence ID" value="NZ_QNRO01000017.1"/>
</dbReference>
<name>A0A366GIC7_9GAMM</name>
<protein>
    <submittedName>
        <fullName evidence="1">Virulence factor lipase-like protein</fullName>
    </submittedName>
</protein>
<dbReference type="OrthoDB" id="5477453at2"/>
<organism evidence="1 2">
    <name type="scientific">Marinobacter pelagius</name>
    <dbReference type="NCBI Taxonomy" id="379482"/>
    <lineage>
        <taxon>Bacteria</taxon>
        <taxon>Pseudomonadati</taxon>
        <taxon>Pseudomonadota</taxon>
        <taxon>Gammaproteobacteria</taxon>
        <taxon>Pseudomonadales</taxon>
        <taxon>Marinobacteraceae</taxon>
        <taxon>Marinobacter</taxon>
    </lineage>
</organism>
<evidence type="ECO:0000313" key="1">
    <source>
        <dbReference type="EMBL" id="RBP26552.1"/>
    </source>
</evidence>
<comment type="caution">
    <text evidence="1">The sequence shown here is derived from an EMBL/GenBank/DDBJ whole genome shotgun (WGS) entry which is preliminary data.</text>
</comment>
<reference evidence="1 2" key="1">
    <citation type="submission" date="2018-06" db="EMBL/GenBank/DDBJ databases">
        <title>Freshwater and sediment microbial communities from various areas in North America, analyzing microbe dynamics in response to fracking.</title>
        <authorList>
            <person name="Lamendella R."/>
        </authorList>
    </citation>
    <scope>NUCLEOTIDE SEQUENCE [LARGE SCALE GENOMIC DNA]</scope>
    <source>
        <strain evidence="1 2">114J</strain>
    </source>
</reference>
<dbReference type="AlphaFoldDB" id="A0A366GIC7"/>
<proteinExistence type="predicted"/>
<dbReference type="InterPro" id="IPR029058">
    <property type="entry name" value="AB_hydrolase_fold"/>
</dbReference>
<gene>
    <name evidence="1" type="ORF">DET50_11743</name>
</gene>
<dbReference type="PROSITE" id="PS51257">
    <property type="entry name" value="PROKAR_LIPOPROTEIN"/>
    <property type="match status" value="1"/>
</dbReference>
<dbReference type="Proteomes" id="UP000252995">
    <property type="component" value="Unassembled WGS sequence"/>
</dbReference>
<accession>A0A366GIC7</accession>
<dbReference type="Gene3D" id="3.40.50.1820">
    <property type="entry name" value="alpha/beta hydrolase"/>
    <property type="match status" value="1"/>
</dbReference>
<sequence length="902" mass="92368">MFKKTLISLAVASSVGLTGCLSSGDEGANANPEYQITDTTIDTSIVRPVFNPNPISPTVAFPANFDLLLLLGATQSADYDFTGLTSGTDPASNAINDLAGFSTTGQFNIAFDGSLNPDTVIENQTVFLVPLNVAPATDAAPLALPSVNPASITGVDQDPDNQPNFRVEVITQDGVTNNTIRVTPLEPLLENKKYIVIVSDGVTGANGKPIEQSIAAQQLTEGPLGSENLASIRELVIALNGLGQQIISATQKDVALAYTFTTAGQSTVLKTLASPASYFEALGQKVGFTALLKAVRDNNPEANFSELTAILSEILAGNVTAENEATAAAVAEAGAIATEAAIGTAIQTAVASGNIPFPTTRPSFFYSKDQPATELATIKSLPSGNGIKAAAAAVSVSQGSIVLPYYQPIPAVSGGDALVERGWQGDTNLEAALNESLSSGTTTFEFLRDRDGTLNVNSNFPYPKIEGQVAAPVVAYFPNAAGTCEGISGVTIFQHGIGVDRSVSMLPGILLAAKTCQAVIAIDQPLHGLAGSTLGTLPGLDELTPEDVGPAFEAVPGLAYIGERHFNYTDAGGLTPISAESAADVTSGSLFINLKSLQGARDNLRQGVLDLLNLSASIDGTGSASGLTGLDITGTSDPDLAGLPVNFVGHSLGGITGTTFASLSNDPEVIAPYAALPFGKQFPELNSVVLHNTGGQVTKLVENSASLSDRILSALPPQGTSDLETFLYVFQSVLDEVDPAVYARSLGANTPQLMVTEVTGDATVPNEANVNPLESALSAPLAGTEPLMALFDLGANGGTLADSTGVNIVDINAAVPTTDAGVPAAIFFDGSNPCTGANHSTFVVPQVPSDECGGVADTSEAFAAMVELTGAVIAQGITPVTQNTAATLGASTTIENALDQNQ</sequence>
<dbReference type="EMBL" id="QNRO01000017">
    <property type="protein sequence ID" value="RBP26552.1"/>
    <property type="molecule type" value="Genomic_DNA"/>
</dbReference>
<dbReference type="SUPFAM" id="SSF53474">
    <property type="entry name" value="alpha/beta-Hydrolases"/>
    <property type="match status" value="1"/>
</dbReference>
<evidence type="ECO:0000313" key="2">
    <source>
        <dbReference type="Proteomes" id="UP000252995"/>
    </source>
</evidence>